<dbReference type="EMBL" id="CP084166">
    <property type="protein sequence ID" value="UJG40217.1"/>
    <property type="molecule type" value="Genomic_DNA"/>
</dbReference>
<dbReference type="GO" id="GO:0003735">
    <property type="term" value="F:structural constituent of ribosome"/>
    <property type="evidence" value="ECO:0007669"/>
    <property type="project" value="InterPro"/>
</dbReference>
<accession>A0A9Y1BK31</accession>
<dbReference type="PANTHER" id="PTHR39649">
    <property type="entry name" value="50S RIBOSOMAL PROTEIN L40E"/>
    <property type="match status" value="1"/>
</dbReference>
<sequence>MPVTNPEHRAIARAHLMDVKVCRECSATNPITAKKCRKCRSKNLRMRRSDKK</sequence>
<dbReference type="Gene3D" id="4.10.1060.50">
    <property type="match status" value="1"/>
</dbReference>
<gene>
    <name evidence="5" type="ORF">K9W45_10290</name>
</gene>
<dbReference type="InterPro" id="IPR001975">
    <property type="entry name" value="Ribosomal_eL40_dom"/>
</dbReference>
<evidence type="ECO:0000256" key="3">
    <source>
        <dbReference type="ARBA" id="ARBA00035355"/>
    </source>
</evidence>
<evidence type="ECO:0000313" key="5">
    <source>
        <dbReference type="EMBL" id="UJG40217.1"/>
    </source>
</evidence>
<dbReference type="PANTHER" id="PTHR39649:SF1">
    <property type="entry name" value="LARGE RIBOSOMAL SUBUNIT PROTEIN EL40"/>
    <property type="match status" value="1"/>
</dbReference>
<dbReference type="InterPro" id="IPR023657">
    <property type="entry name" value="Ribosomal_eL40_arc"/>
</dbReference>
<dbReference type="SMART" id="SM01377">
    <property type="entry name" value="Ribosomal_L40e"/>
    <property type="match status" value="1"/>
</dbReference>
<dbReference type="Proteomes" id="UP001201020">
    <property type="component" value="Chromosome"/>
</dbReference>
<keyword evidence="2" id="KW-0687">Ribonucleoprotein</keyword>
<dbReference type="AlphaFoldDB" id="A0A9Y1BK31"/>
<organism evidence="5">
    <name type="scientific">Candidatus Heimdallarchaeum aukensis</name>
    <dbReference type="NCBI Taxonomy" id="2876573"/>
    <lineage>
        <taxon>Archaea</taxon>
        <taxon>Promethearchaeati</taxon>
        <taxon>Candidatus Heimdallarchaeota</taxon>
        <taxon>Candidatus Heimdallarchaeia (ex Rinke et al. 2021) (nom. nud.)</taxon>
        <taxon>Candidatus Heimdallarchaeales</taxon>
        <taxon>Candidatus Heimdallarchaeaceae</taxon>
        <taxon>Candidatus Heimdallarchaeum</taxon>
    </lineage>
</organism>
<name>A0A9Y1BK31_9ARCH</name>
<dbReference type="GO" id="GO:0005840">
    <property type="term" value="C:ribosome"/>
    <property type="evidence" value="ECO:0007669"/>
    <property type="project" value="UniProtKB-KW"/>
</dbReference>
<evidence type="ECO:0000256" key="1">
    <source>
        <dbReference type="ARBA" id="ARBA00022980"/>
    </source>
</evidence>
<keyword evidence="1 5" id="KW-0689">Ribosomal protein</keyword>
<dbReference type="GO" id="GO:1990904">
    <property type="term" value="C:ribonucleoprotein complex"/>
    <property type="evidence" value="ECO:0007669"/>
    <property type="project" value="UniProtKB-KW"/>
</dbReference>
<protein>
    <recommendedName>
        <fullName evidence="3">50S ribosomal protein L40e</fullName>
    </recommendedName>
</protein>
<dbReference type="InterPro" id="IPR011332">
    <property type="entry name" value="Ribosomal_zn-bd"/>
</dbReference>
<evidence type="ECO:0000256" key="2">
    <source>
        <dbReference type="ARBA" id="ARBA00023274"/>
    </source>
</evidence>
<dbReference type="InterPro" id="IPR038587">
    <property type="entry name" value="Ribosomal_eL40_sf"/>
</dbReference>
<reference evidence="5" key="1">
    <citation type="journal article" date="2022" name="Nat. Microbiol.">
        <title>Unique mobile elements and scalable gene flow at the prokaryote-eukaryote boundary revealed by circularized Asgard archaea genomes.</title>
        <authorList>
            <person name="Wu F."/>
            <person name="Speth D.R."/>
            <person name="Philosof A."/>
            <person name="Cremiere A."/>
            <person name="Narayanan A."/>
            <person name="Barco R.A."/>
            <person name="Connon S.A."/>
            <person name="Amend J.P."/>
            <person name="Antoshechkin I.A."/>
            <person name="Orphan V.J."/>
        </authorList>
    </citation>
    <scope>NUCLEOTIDE SEQUENCE</scope>
    <source>
        <strain evidence="5">PM71</strain>
    </source>
</reference>
<dbReference type="NCBIfam" id="NF003161">
    <property type="entry name" value="PRK04136.1"/>
    <property type="match status" value="1"/>
</dbReference>
<dbReference type="GO" id="GO:0006412">
    <property type="term" value="P:translation"/>
    <property type="evidence" value="ECO:0007669"/>
    <property type="project" value="InterPro"/>
</dbReference>
<dbReference type="SUPFAM" id="SSF57829">
    <property type="entry name" value="Zn-binding ribosomal proteins"/>
    <property type="match status" value="1"/>
</dbReference>
<feature type="domain" description="Large ribosomal subunit protein eL40" evidence="4">
    <location>
        <begin position="3"/>
        <end position="51"/>
    </location>
</feature>
<evidence type="ECO:0000259" key="4">
    <source>
        <dbReference type="SMART" id="SM01377"/>
    </source>
</evidence>
<proteinExistence type="predicted"/>
<dbReference type="Pfam" id="PF01020">
    <property type="entry name" value="Ribosomal_L40e"/>
    <property type="match status" value="1"/>
</dbReference>